<dbReference type="HAMAP" id="MF_02124">
    <property type="entry name" value="GlgE"/>
    <property type="match status" value="1"/>
</dbReference>
<dbReference type="SMART" id="SM00642">
    <property type="entry name" value="Aamy"/>
    <property type="match status" value="1"/>
</dbReference>
<dbReference type="GO" id="GO:0030979">
    <property type="term" value="P:alpha-glucan biosynthetic process"/>
    <property type="evidence" value="ECO:0007669"/>
    <property type="project" value="UniProtKB-UniRule"/>
</dbReference>
<comment type="catalytic activity">
    <reaction evidence="5 6">
        <text>alpha-maltose 1-phosphate + [(1-&gt;4)-alpha-D-glucosyl](n) = [(1-&gt;4)-alpha-D-glucosyl](n+2) + phosphate</text>
        <dbReference type="Rhea" id="RHEA:42692"/>
        <dbReference type="Rhea" id="RHEA-COMP:9584"/>
        <dbReference type="Rhea" id="RHEA-COMP:10183"/>
        <dbReference type="ChEBI" id="CHEBI:15444"/>
        <dbReference type="ChEBI" id="CHEBI:43474"/>
        <dbReference type="ChEBI" id="CHEBI:63576"/>
        <dbReference type="EC" id="2.4.99.16"/>
    </reaction>
</comment>
<evidence type="ECO:0000259" key="8">
    <source>
        <dbReference type="SMART" id="SM00642"/>
    </source>
</evidence>
<dbReference type="Proteomes" id="UP000189796">
    <property type="component" value="Chromosome I"/>
</dbReference>
<feature type="binding site" evidence="6">
    <location>
        <position position="280"/>
    </location>
    <ligand>
        <name>alpha-maltose 1-phosphate</name>
        <dbReference type="ChEBI" id="CHEBI:63576"/>
    </ligand>
</feature>
<dbReference type="GO" id="GO:0004553">
    <property type="term" value="F:hydrolase activity, hydrolyzing O-glycosyl compounds"/>
    <property type="evidence" value="ECO:0007669"/>
    <property type="project" value="InterPro"/>
</dbReference>
<dbReference type="EMBL" id="LT670817">
    <property type="protein sequence ID" value="SHG32507.1"/>
    <property type="molecule type" value="Genomic_DNA"/>
</dbReference>
<feature type="binding site" evidence="6">
    <location>
        <position position="412"/>
    </location>
    <ligand>
        <name>alpha-maltose 1-phosphate</name>
        <dbReference type="ChEBI" id="CHEBI:63576"/>
    </ligand>
</feature>
<dbReference type="PANTHER" id="PTHR47786:SF2">
    <property type="entry name" value="GLYCOSYL HYDROLASE FAMILY 13 CATALYTIC DOMAIN-CONTAINING PROTEIN"/>
    <property type="match status" value="1"/>
</dbReference>
<evidence type="ECO:0000256" key="5">
    <source>
        <dbReference type="ARBA" id="ARBA00048735"/>
    </source>
</evidence>
<evidence type="ECO:0000256" key="7">
    <source>
        <dbReference type="SAM" id="MobiDB-lite"/>
    </source>
</evidence>
<evidence type="ECO:0000256" key="4">
    <source>
        <dbReference type="ARBA" id="ARBA00023277"/>
    </source>
</evidence>
<dbReference type="GO" id="GO:0016758">
    <property type="term" value="F:hexosyltransferase activity"/>
    <property type="evidence" value="ECO:0007669"/>
    <property type="project" value="UniProtKB-UniRule"/>
</dbReference>
<keyword evidence="4 6" id="KW-0119">Carbohydrate metabolism</keyword>
<feature type="binding site" evidence="6">
    <location>
        <position position="375"/>
    </location>
    <ligand>
        <name>alpha-maltose 1-phosphate</name>
        <dbReference type="ChEBI" id="CHEBI:63576"/>
    </ligand>
</feature>
<reference evidence="9 10" key="1">
    <citation type="submission" date="2016-11" db="EMBL/GenBank/DDBJ databases">
        <authorList>
            <person name="Jaros S."/>
            <person name="Januszkiewicz K."/>
            <person name="Wedrychowicz H."/>
        </authorList>
    </citation>
    <scope>NUCLEOTIDE SEQUENCE [LARGE SCALE GENOMIC DNA]</scope>
    <source>
        <strain evidence="9 10">GAS138</strain>
    </source>
</reference>
<dbReference type="EC" id="2.4.99.16" evidence="6"/>
<feature type="site" description="Transition state stabilizer" evidence="6">
    <location>
        <position position="498"/>
    </location>
</feature>
<sequence length="680" mass="77076">MPGQRLCIYVRNVSFPLIGTGRHSHVNGITVNKTTQTVASTAAGAFHIEDVYPLIDGGRFPVKRIVGERIEVWADIYRDGHDIVTAALVWRRERDREWHRTPMTHSSNDRWGGSFVPDQPGRYVYAIEAWTDEFATWRRGFELKQKAGNDVTLDAIEGAGMLTKAQAGGPAAAAVILRQCEEYLQTGEAAPLLTDELKDAMAESQLRPDLTRSQLFPLMIDRPRARAGAWYEMVPRSQGKTPGQHGTFKDAIARLPDIAAMGFDVVYLTPIHPIGHTNRKGRNNAVSAGEGDPGSPYAIGSAEGGHDAVHPELGTIEDFRSFVGACELLAIEVALDFAIQCSPDHPWLKDHPEWFRRRPDGSMRYAENPPKKYEDIVNPDFSSEDAGALWNALRDVVLFWIDQGVKIFRVDNPHTKPFRFWEWLIREIQLRHPDVIFLAEAFTRPKLMKGLAKLGFTQSYTYFTWRTQKWELEQYLSELTGYPERDYYRPNFFANTPDILPYHLQGGETWMFKSRVALAATLSATYGIYNGFELLEHDPIPGREEYADSEKYEIKVRDWDKSGNIKPYIHDLNRVRRENAALQQTSNLRFIPIDDGNVIGFVKESVNQTNSVVVAIALSHDVHEFWFPLGDVQVGMPGDRRNVAAVENLITGERYPVEWGGIRLRIDPVRDPALLFRCLA</sequence>
<evidence type="ECO:0000256" key="3">
    <source>
        <dbReference type="ARBA" id="ARBA00022679"/>
    </source>
</evidence>
<name>A0A1M5IW09_9BRAD</name>
<feature type="active site" description="Nucleophile" evidence="6">
    <location>
        <position position="411"/>
    </location>
</feature>
<dbReference type="Gene3D" id="3.20.20.80">
    <property type="entry name" value="Glycosidases"/>
    <property type="match status" value="1"/>
</dbReference>
<proteinExistence type="inferred from homology"/>
<feature type="region of interest" description="Disordered" evidence="7">
    <location>
        <begin position="278"/>
        <end position="304"/>
    </location>
</feature>
<evidence type="ECO:0000256" key="1">
    <source>
        <dbReference type="ARBA" id="ARBA00011738"/>
    </source>
</evidence>
<dbReference type="Pfam" id="PF11896">
    <property type="entry name" value="GlgE_dom_N_S"/>
    <property type="match status" value="1"/>
</dbReference>
<feature type="domain" description="Glycosyl hydrolase family 13 catalytic" evidence="8">
    <location>
        <begin position="232"/>
        <end position="576"/>
    </location>
</feature>
<dbReference type="Gene3D" id="2.60.40.10">
    <property type="entry name" value="Immunoglobulins"/>
    <property type="match status" value="1"/>
</dbReference>
<keyword evidence="3 6" id="KW-0808">Transferase</keyword>
<comment type="subunit">
    <text evidence="1 6">Homodimer.</text>
</comment>
<dbReference type="AlphaFoldDB" id="A0A1M5IW09"/>
<dbReference type="InterPro" id="IPR017853">
    <property type="entry name" value="GH"/>
</dbReference>
<dbReference type="InterPro" id="IPR013783">
    <property type="entry name" value="Ig-like_fold"/>
</dbReference>
<dbReference type="InterPro" id="IPR026585">
    <property type="entry name" value="GlgE"/>
</dbReference>
<evidence type="ECO:0000313" key="10">
    <source>
        <dbReference type="Proteomes" id="UP000189796"/>
    </source>
</evidence>
<dbReference type="SUPFAM" id="SSF51445">
    <property type="entry name" value="(Trans)glycosidases"/>
    <property type="match status" value="1"/>
</dbReference>
<comment type="function">
    <text evidence="6">Maltosyltransferase that uses maltose 1-phosphate (M1P) as the sugar donor to elongate linear or branched alpha-(1-&gt;4)-glucans. Is involved in a branched alpha-glucan biosynthetic pathway from trehalose, together with TreS, Mak and GlgB.</text>
</comment>
<dbReference type="CDD" id="cd11344">
    <property type="entry name" value="AmyAc_GlgE_like"/>
    <property type="match status" value="1"/>
</dbReference>
<organism evidence="9 10">
    <name type="scientific">Bradyrhizobium erythrophlei</name>
    <dbReference type="NCBI Taxonomy" id="1437360"/>
    <lineage>
        <taxon>Bacteria</taxon>
        <taxon>Pseudomonadati</taxon>
        <taxon>Pseudomonadota</taxon>
        <taxon>Alphaproteobacteria</taxon>
        <taxon>Hyphomicrobiales</taxon>
        <taxon>Nitrobacteraceae</taxon>
        <taxon>Bradyrhizobium</taxon>
    </lineage>
</organism>
<protein>
    <recommendedName>
        <fullName evidence="6">Alpha-1,4-glucan:maltose-1-phosphate maltosyltransferase</fullName>
        <shortName evidence="6">GMPMT</shortName>
        <ecNumber evidence="6">2.4.99.16</ecNumber>
    </recommendedName>
    <alternativeName>
        <fullName evidence="6">(1-&gt;4)-alpha-D-glucan:maltose-1-phosphate alpha-D-maltosyltransferase</fullName>
    </alternativeName>
</protein>
<keyword evidence="2 6" id="KW-0328">Glycosyltransferase</keyword>
<feature type="binding site" evidence="6">
    <location>
        <position position="340"/>
    </location>
    <ligand>
        <name>alpha-maltose 1-phosphate</name>
        <dbReference type="ChEBI" id="CHEBI:63576"/>
    </ligand>
</feature>
<feature type="active site" description="Proton donor" evidence="6">
    <location>
        <position position="440"/>
    </location>
</feature>
<feature type="binding site" evidence="6">
    <location>
        <begin position="551"/>
        <end position="552"/>
    </location>
    <ligand>
        <name>alpha-maltose 1-phosphate</name>
        <dbReference type="ChEBI" id="CHEBI:63576"/>
    </ligand>
</feature>
<evidence type="ECO:0000256" key="6">
    <source>
        <dbReference type="HAMAP-Rule" id="MF_02124"/>
    </source>
</evidence>
<dbReference type="InterPro" id="IPR021828">
    <property type="entry name" value="GlgE_dom_N/S"/>
</dbReference>
<dbReference type="Gene3D" id="2.60.40.1180">
    <property type="entry name" value="Golgi alpha-mannosidase II"/>
    <property type="match status" value="1"/>
</dbReference>
<dbReference type="InterPro" id="IPR013780">
    <property type="entry name" value="Glyco_hydro_b"/>
</dbReference>
<dbReference type="InterPro" id="IPR006047">
    <property type="entry name" value="GH13_cat_dom"/>
</dbReference>
<dbReference type="PANTHER" id="PTHR47786">
    <property type="entry name" value="ALPHA-1,4-GLUCAN:MALTOSE-1-PHOSPHATE MALTOSYLTRANSFERASE"/>
    <property type="match status" value="1"/>
</dbReference>
<comment type="similarity">
    <text evidence="6">Belongs to the glycosyl hydrolase 13 family. GlgE subfamily.</text>
</comment>
<dbReference type="OrthoDB" id="9805159at2"/>
<evidence type="ECO:0000256" key="2">
    <source>
        <dbReference type="ARBA" id="ARBA00022676"/>
    </source>
</evidence>
<gene>
    <name evidence="6" type="primary">glgE</name>
    <name evidence="9" type="ORF">SAMN05443248_1153</name>
</gene>
<dbReference type="Gene3D" id="1.20.58.80">
    <property type="entry name" value="Phosphotransferase system, lactose/cellobiose-type IIA subunit"/>
    <property type="match status" value="1"/>
</dbReference>
<accession>A0A1M5IW09</accession>
<evidence type="ECO:0000313" key="9">
    <source>
        <dbReference type="EMBL" id="SHG32507.1"/>
    </source>
</evidence>